<reference evidence="4 5" key="1">
    <citation type="submission" date="2020-03" db="EMBL/GenBank/DDBJ databases">
        <authorList>
            <person name="Sun Q."/>
        </authorList>
    </citation>
    <scope>NUCLEOTIDE SEQUENCE [LARGE SCALE GENOMIC DNA]</scope>
    <source>
        <strain evidence="4 5">JC162</strain>
    </source>
</reference>
<keyword evidence="2 3" id="KW-0040">ANK repeat</keyword>
<organism evidence="4 5">
    <name type="scientific">Neoroseomonas marina</name>
    <dbReference type="NCBI Taxonomy" id="1232220"/>
    <lineage>
        <taxon>Bacteria</taxon>
        <taxon>Pseudomonadati</taxon>
        <taxon>Pseudomonadota</taxon>
        <taxon>Alphaproteobacteria</taxon>
        <taxon>Acetobacterales</taxon>
        <taxon>Acetobacteraceae</taxon>
        <taxon>Neoroseomonas</taxon>
    </lineage>
</organism>
<protein>
    <submittedName>
        <fullName evidence="4">Ankyrin repeat domain-containing protein</fullName>
    </submittedName>
</protein>
<name>A0A848EBF5_9PROT</name>
<dbReference type="AlphaFoldDB" id="A0A848EBF5"/>
<keyword evidence="1" id="KW-0677">Repeat</keyword>
<keyword evidence="5" id="KW-1185">Reference proteome</keyword>
<dbReference type="PROSITE" id="PS50297">
    <property type="entry name" value="ANK_REP_REGION"/>
    <property type="match status" value="1"/>
</dbReference>
<evidence type="ECO:0000256" key="1">
    <source>
        <dbReference type="ARBA" id="ARBA00022737"/>
    </source>
</evidence>
<accession>A0A848EBF5</accession>
<dbReference type="EMBL" id="JABBKX010000003">
    <property type="protein sequence ID" value="NMJ41854.1"/>
    <property type="molecule type" value="Genomic_DNA"/>
</dbReference>
<dbReference type="RefSeq" id="WP_170054089.1">
    <property type="nucleotide sequence ID" value="NZ_JABBKX010000003.1"/>
</dbReference>
<dbReference type="SMART" id="SM00248">
    <property type="entry name" value="ANK"/>
    <property type="match status" value="3"/>
</dbReference>
<dbReference type="PANTHER" id="PTHR24198">
    <property type="entry name" value="ANKYRIN REPEAT AND PROTEIN KINASE DOMAIN-CONTAINING PROTEIN"/>
    <property type="match status" value="1"/>
</dbReference>
<dbReference type="InterPro" id="IPR036770">
    <property type="entry name" value="Ankyrin_rpt-contain_sf"/>
</dbReference>
<dbReference type="Pfam" id="PF12796">
    <property type="entry name" value="Ank_2"/>
    <property type="match status" value="1"/>
</dbReference>
<comment type="caution">
    <text evidence="4">The sequence shown here is derived from an EMBL/GenBank/DDBJ whole genome shotgun (WGS) entry which is preliminary data.</text>
</comment>
<evidence type="ECO:0000256" key="3">
    <source>
        <dbReference type="PROSITE-ProRule" id="PRU00023"/>
    </source>
</evidence>
<sequence length="161" mass="17044">MPAFRAALGDPEGFPDCLLGVDFLGCGDRPLDIAIRCGPPHFVAALIAAGADPRAGAADGFPPLFQAIDAPREDRHAVLAVLLRAGADTEQRGLNDGTALHHAVWRRDIVAVRMLLAHGADITARTRIDDLSTPLEDAEAMGFAEAVALMRPAPSPPRARR</sequence>
<dbReference type="PROSITE" id="PS50088">
    <property type="entry name" value="ANK_REPEAT"/>
    <property type="match status" value="1"/>
</dbReference>
<evidence type="ECO:0000313" key="4">
    <source>
        <dbReference type="EMBL" id="NMJ41854.1"/>
    </source>
</evidence>
<proteinExistence type="predicted"/>
<dbReference type="Proteomes" id="UP000548582">
    <property type="component" value="Unassembled WGS sequence"/>
</dbReference>
<gene>
    <name evidence="4" type="ORF">GWK16_11425</name>
</gene>
<dbReference type="InterPro" id="IPR002110">
    <property type="entry name" value="Ankyrin_rpt"/>
</dbReference>
<dbReference type="Gene3D" id="1.25.40.20">
    <property type="entry name" value="Ankyrin repeat-containing domain"/>
    <property type="match status" value="1"/>
</dbReference>
<dbReference type="SUPFAM" id="SSF48403">
    <property type="entry name" value="Ankyrin repeat"/>
    <property type="match status" value="1"/>
</dbReference>
<dbReference type="PANTHER" id="PTHR24198:SF165">
    <property type="entry name" value="ANKYRIN REPEAT-CONTAINING PROTEIN-RELATED"/>
    <property type="match status" value="1"/>
</dbReference>
<evidence type="ECO:0000256" key="2">
    <source>
        <dbReference type="ARBA" id="ARBA00023043"/>
    </source>
</evidence>
<evidence type="ECO:0000313" key="5">
    <source>
        <dbReference type="Proteomes" id="UP000548582"/>
    </source>
</evidence>
<feature type="repeat" description="ANK" evidence="3">
    <location>
        <begin position="95"/>
        <end position="127"/>
    </location>
</feature>